<evidence type="ECO:0000259" key="3">
    <source>
        <dbReference type="Pfam" id="PF02397"/>
    </source>
</evidence>
<comment type="caution">
    <text evidence="4">The sequence shown here is derived from an EMBL/GenBank/DDBJ whole genome shotgun (WGS) entry which is preliminary data.</text>
</comment>
<name>A0ABX0UEL2_9BACT</name>
<proteinExistence type="inferred from homology"/>
<accession>A0ABX0UEL2</accession>
<evidence type="ECO:0000256" key="2">
    <source>
        <dbReference type="SAM" id="Phobius"/>
    </source>
</evidence>
<dbReference type="PANTHER" id="PTHR30576">
    <property type="entry name" value="COLANIC BIOSYNTHESIS UDP-GLUCOSE LIPID CARRIER TRANSFERASE"/>
    <property type="match status" value="1"/>
</dbReference>
<evidence type="ECO:0000313" key="5">
    <source>
        <dbReference type="Proteomes" id="UP001179181"/>
    </source>
</evidence>
<organism evidence="4 5">
    <name type="scientific">Dyadobacter arcticus</name>
    <dbReference type="NCBI Taxonomy" id="1078754"/>
    <lineage>
        <taxon>Bacteria</taxon>
        <taxon>Pseudomonadati</taxon>
        <taxon>Bacteroidota</taxon>
        <taxon>Cytophagia</taxon>
        <taxon>Cytophagales</taxon>
        <taxon>Spirosomataceae</taxon>
        <taxon>Dyadobacter</taxon>
    </lineage>
</organism>
<dbReference type="Pfam" id="PF02397">
    <property type="entry name" value="Bac_transf"/>
    <property type="match status" value="1"/>
</dbReference>
<keyword evidence="2" id="KW-1133">Transmembrane helix</keyword>
<gene>
    <name evidence="4" type="ORF">FHS68_000253</name>
</gene>
<keyword evidence="2" id="KW-0472">Membrane</keyword>
<feature type="transmembrane region" description="Helical" evidence="2">
    <location>
        <begin position="12"/>
        <end position="37"/>
    </location>
</feature>
<dbReference type="EMBL" id="JAASQJ010000001">
    <property type="protein sequence ID" value="NIJ51097.1"/>
    <property type="molecule type" value="Genomic_DNA"/>
</dbReference>
<keyword evidence="5" id="KW-1185">Reference proteome</keyword>
<evidence type="ECO:0000313" key="4">
    <source>
        <dbReference type="EMBL" id="NIJ51097.1"/>
    </source>
</evidence>
<reference evidence="4 5" key="1">
    <citation type="submission" date="2020-03" db="EMBL/GenBank/DDBJ databases">
        <title>Genomic Encyclopedia of Type Strains, Phase IV (KMG-IV): sequencing the most valuable type-strain genomes for metagenomic binning, comparative biology and taxonomic classification.</title>
        <authorList>
            <person name="Goeker M."/>
        </authorList>
    </citation>
    <scope>NUCLEOTIDE SEQUENCE [LARGE SCALE GENOMIC DNA]</scope>
    <source>
        <strain evidence="4 5">DSM 102865</strain>
    </source>
</reference>
<feature type="domain" description="Bacterial sugar transferase" evidence="3">
    <location>
        <begin position="7"/>
        <end position="176"/>
    </location>
</feature>
<dbReference type="PANTHER" id="PTHR30576:SF8">
    <property type="entry name" value="UNDECAPRENYL-PHOSPHATE GALACTOSE PHOSPHOTRANSFERASE"/>
    <property type="match status" value="1"/>
</dbReference>
<dbReference type="InterPro" id="IPR003362">
    <property type="entry name" value="Bact_transf"/>
</dbReference>
<comment type="similarity">
    <text evidence="1">Belongs to the bacterial sugar transferase family.</text>
</comment>
<protein>
    <submittedName>
        <fullName evidence="4">Lipopolysaccharide/colanic/teichoic acid biosynthesis glycosyltransferase</fullName>
    </submittedName>
</protein>
<sequence>MYQKLGKRTFDIILAVTGLTILLPLFILISPILWVHFKGKPFFCQPRPGLHEKVFTLLKFRSIPEHVTESGDSAISAIGNFLRKTSLDELPQLWNVLRGDMSFVGPRPLLTEYLPMYSPYQRLRHSVLPGITGLAQVNGRNSIGWAEKFEYDLQYVQNQSFLLDLKILFLTIERIITRRGINDPDNGYVKKFQG</sequence>
<keyword evidence="2" id="KW-0812">Transmembrane</keyword>
<dbReference type="RefSeq" id="WP_167266469.1">
    <property type="nucleotide sequence ID" value="NZ_JAASQJ010000001.1"/>
</dbReference>
<dbReference type="Proteomes" id="UP001179181">
    <property type="component" value="Unassembled WGS sequence"/>
</dbReference>
<evidence type="ECO:0000256" key="1">
    <source>
        <dbReference type="ARBA" id="ARBA00006464"/>
    </source>
</evidence>